<keyword evidence="2" id="KW-0812">Transmembrane</keyword>
<evidence type="ECO:0000313" key="5">
    <source>
        <dbReference type="EMBL" id="KAL0633586.1"/>
    </source>
</evidence>
<feature type="compositionally biased region" description="Low complexity" evidence="1">
    <location>
        <begin position="35"/>
        <end position="54"/>
    </location>
</feature>
<dbReference type="PANTHER" id="PTHR42028">
    <property type="entry name" value="CHROMOSOME 1, WHOLE GENOME SHOTGUN SEQUENCE"/>
    <property type="match status" value="1"/>
</dbReference>
<comment type="caution">
    <text evidence="5">The sequence shown here is derived from an EMBL/GenBank/DDBJ whole genome shotgun (WGS) entry which is preliminary data.</text>
</comment>
<dbReference type="Proteomes" id="UP001447188">
    <property type="component" value="Unassembled WGS sequence"/>
</dbReference>
<feature type="domain" description="DUF7137" evidence="4">
    <location>
        <begin position="113"/>
        <end position="246"/>
    </location>
</feature>
<evidence type="ECO:0000256" key="2">
    <source>
        <dbReference type="SAM" id="Phobius"/>
    </source>
</evidence>
<evidence type="ECO:0000259" key="4">
    <source>
        <dbReference type="Pfam" id="PF23585"/>
    </source>
</evidence>
<accession>A0ABR3GCN6</accession>
<dbReference type="InterPro" id="IPR055561">
    <property type="entry name" value="DUF7137"/>
</dbReference>
<gene>
    <name evidence="5" type="ORF">Q9L58_007546</name>
</gene>
<feature type="signal peptide" evidence="3">
    <location>
        <begin position="1"/>
        <end position="21"/>
    </location>
</feature>
<organism evidence="5 6">
    <name type="scientific">Discina gigas</name>
    <dbReference type="NCBI Taxonomy" id="1032678"/>
    <lineage>
        <taxon>Eukaryota</taxon>
        <taxon>Fungi</taxon>
        <taxon>Dikarya</taxon>
        <taxon>Ascomycota</taxon>
        <taxon>Pezizomycotina</taxon>
        <taxon>Pezizomycetes</taxon>
        <taxon>Pezizales</taxon>
        <taxon>Discinaceae</taxon>
        <taxon>Discina</taxon>
    </lineage>
</organism>
<keyword evidence="6" id="KW-1185">Reference proteome</keyword>
<evidence type="ECO:0000256" key="3">
    <source>
        <dbReference type="SAM" id="SignalP"/>
    </source>
</evidence>
<keyword evidence="3" id="KW-0732">Signal</keyword>
<dbReference type="Pfam" id="PF23585">
    <property type="entry name" value="DUF7137"/>
    <property type="match status" value="1"/>
</dbReference>
<proteinExistence type="predicted"/>
<feature type="chain" id="PRO_5045876973" description="DUF7137 domain-containing protein" evidence="3">
    <location>
        <begin position="22"/>
        <end position="282"/>
    </location>
</feature>
<keyword evidence="2" id="KW-0472">Membrane</keyword>
<feature type="compositionally biased region" description="Acidic residues" evidence="1">
    <location>
        <begin position="64"/>
        <end position="76"/>
    </location>
</feature>
<dbReference type="EMBL" id="JBBBZM010000121">
    <property type="protein sequence ID" value="KAL0633586.1"/>
    <property type="molecule type" value="Genomic_DNA"/>
</dbReference>
<evidence type="ECO:0000313" key="6">
    <source>
        <dbReference type="Proteomes" id="UP001447188"/>
    </source>
</evidence>
<reference evidence="5 6" key="1">
    <citation type="submission" date="2024-02" db="EMBL/GenBank/DDBJ databases">
        <title>Discinaceae phylogenomics.</title>
        <authorList>
            <person name="Dirks A.C."/>
            <person name="James T.Y."/>
        </authorList>
    </citation>
    <scope>NUCLEOTIDE SEQUENCE [LARGE SCALE GENOMIC DNA]</scope>
    <source>
        <strain evidence="5 6">ACD0624</strain>
    </source>
</reference>
<feature type="transmembrane region" description="Helical" evidence="2">
    <location>
        <begin position="260"/>
        <end position="279"/>
    </location>
</feature>
<dbReference type="PANTHER" id="PTHR42028:SF1">
    <property type="entry name" value="YALI0E30657P"/>
    <property type="match status" value="1"/>
</dbReference>
<name>A0ABR3GCN6_9PEZI</name>
<evidence type="ECO:0000256" key="1">
    <source>
        <dbReference type="SAM" id="MobiDB-lite"/>
    </source>
</evidence>
<sequence>MRNLNLLFTFALSLAASAVHAEFVPHPGLVVRQEQTSQTPSNTNSVVNNNPTPTGGVGDVIQGDTDEPSSDAEESPEPTPDPITTTDKDGHTITSMPPPKSTSSRTRKISPDAPPGGVQMRTPSVYDGYQIYKIGDPVTFVWNYTSLQVTPTALNIQAFCTAGMQYFPIAMNVSADTTQAVWDTGIYQRTALSKLPMATYTLYIYDAARGPTAFPSPGVLLPFSGFNFGLYTPKAPTPLSSFECPTCDPSSASAFDIKTLRFVLGMSLITALSFVWFIAGVL</sequence>
<keyword evidence="2" id="KW-1133">Transmembrane helix</keyword>
<protein>
    <recommendedName>
        <fullName evidence="4">DUF7137 domain-containing protein</fullName>
    </recommendedName>
</protein>
<feature type="region of interest" description="Disordered" evidence="1">
    <location>
        <begin position="34"/>
        <end position="121"/>
    </location>
</feature>